<keyword evidence="1" id="KW-0472">Membrane</keyword>
<evidence type="ECO:0000256" key="1">
    <source>
        <dbReference type="SAM" id="Phobius"/>
    </source>
</evidence>
<organism evidence="2">
    <name type="scientific">uncultured Sulfurovum sp</name>
    <dbReference type="NCBI Taxonomy" id="269237"/>
    <lineage>
        <taxon>Bacteria</taxon>
        <taxon>Pseudomonadati</taxon>
        <taxon>Campylobacterota</taxon>
        <taxon>Epsilonproteobacteria</taxon>
        <taxon>Campylobacterales</taxon>
        <taxon>Sulfurovaceae</taxon>
        <taxon>Sulfurovum</taxon>
        <taxon>environmental samples</taxon>
    </lineage>
</organism>
<dbReference type="AlphaFoldDB" id="A0A6S6TZR6"/>
<protein>
    <submittedName>
        <fullName evidence="2">PPIC-type PPIASE domain protein</fullName>
    </submittedName>
</protein>
<gene>
    <name evidence="2" type="ORF">HELGO_WM21583</name>
</gene>
<dbReference type="EMBL" id="CACVAR010000317">
    <property type="protein sequence ID" value="CAA6820706.1"/>
    <property type="molecule type" value="Genomic_DNA"/>
</dbReference>
<sequence length="245" mass="28923">MLKKLLNEPLVHFLVLGGLLFLFYFYTADLEETENSIVISQNRIEQLTKDSEEKLLSILTEEEKQKLVDQEIYETILYKEALKIGLDKNDADMRSHLAKKMEFVLYDTEEFPTPSDEVLEKFMIDNPKDYRQEAKITFTQSLMNPSTEKFEKEYTLSEFEASNIFGRSFSEELFKLEVDEKPEKIESDYGIHEVYITSKMIPKLQVFEKVKEQVKEDYLNAQRAEKNKVIYEAIKSEYSINIEKK</sequence>
<proteinExistence type="predicted"/>
<name>A0A6S6TZR6_9BACT</name>
<reference evidence="2" key="1">
    <citation type="submission" date="2020-01" db="EMBL/GenBank/DDBJ databases">
        <authorList>
            <person name="Meier V. D."/>
            <person name="Meier V D."/>
        </authorList>
    </citation>
    <scope>NUCLEOTIDE SEQUENCE</scope>
    <source>
        <strain evidence="2">HLG_WM_MAG_03</strain>
    </source>
</reference>
<keyword evidence="1" id="KW-0812">Transmembrane</keyword>
<accession>A0A6S6TZR6</accession>
<evidence type="ECO:0000313" key="2">
    <source>
        <dbReference type="EMBL" id="CAA6820706.1"/>
    </source>
</evidence>
<feature type="transmembrane region" description="Helical" evidence="1">
    <location>
        <begin position="9"/>
        <end position="26"/>
    </location>
</feature>
<keyword evidence="1" id="KW-1133">Transmembrane helix</keyword>